<accession>A0A2K1FVP8</accession>
<dbReference type="RefSeq" id="WP_103040905.1">
    <property type="nucleotide sequence ID" value="NZ_POWG01000028.1"/>
</dbReference>
<dbReference type="AlphaFoldDB" id="A0A2K1FVP8"/>
<geneLocation type="plasmid" evidence="1">
    <name>p16unnamed</name>
</geneLocation>
<dbReference type="Proteomes" id="UP000236268">
    <property type="component" value="Unassembled WGS sequence"/>
</dbReference>
<evidence type="ECO:0008006" key="3">
    <source>
        <dbReference type="Google" id="ProtNLM"/>
    </source>
</evidence>
<evidence type="ECO:0000313" key="1">
    <source>
        <dbReference type="EMBL" id="PNQ96617.1"/>
    </source>
</evidence>
<gene>
    <name evidence="1" type="ORF">C1S70_22885</name>
</gene>
<keyword evidence="1" id="KW-0614">Plasmid</keyword>
<reference evidence="1 2" key="1">
    <citation type="submission" date="2018-01" db="EMBL/GenBank/DDBJ databases">
        <title>Whole genome sequence of Azospirillum brasilense REC3 isolated from strawberry roots.</title>
        <authorList>
            <person name="Fontana C.A."/>
            <person name="Salazar S.M."/>
            <person name="Bassi D."/>
            <person name="Puglisi E."/>
            <person name="Lovaisa N.C."/>
            <person name="Toffoli L.M."/>
            <person name="Pedraza R."/>
            <person name="Cocconcelli P.S."/>
        </authorList>
    </citation>
    <scope>NUCLEOTIDE SEQUENCE [LARGE SCALE GENOMIC DNA]</scope>
    <source>
        <strain evidence="1 2">REC3</strain>
        <plasmid evidence="1">p16unnamed</plasmid>
    </source>
</reference>
<dbReference type="EMBL" id="POWG01000028">
    <property type="protein sequence ID" value="PNQ96617.1"/>
    <property type="molecule type" value="Genomic_DNA"/>
</dbReference>
<dbReference type="Pfam" id="PF13692">
    <property type="entry name" value="Glyco_trans_1_4"/>
    <property type="match status" value="1"/>
</dbReference>
<protein>
    <recommendedName>
        <fullName evidence="3">Glycosyltransferase</fullName>
    </recommendedName>
</protein>
<dbReference type="SUPFAM" id="SSF53756">
    <property type="entry name" value="UDP-Glycosyltransferase/glycogen phosphorylase"/>
    <property type="match status" value="1"/>
</dbReference>
<proteinExistence type="predicted"/>
<evidence type="ECO:0000313" key="2">
    <source>
        <dbReference type="Proteomes" id="UP000236268"/>
    </source>
</evidence>
<name>A0A2K1FVP8_9PROT</name>
<sequence length="741" mass="83619">MKNFNVLVVTPTPTHPTTRGNRKRIFQVTKTLQNQGGNIYFAYFPREWLNKIDPNSYRELRDEWEFLSIIHPSKPVVSSTDQDAYGLDDWWDDEIGQNVNWLGWGVFFDIVIVNYVFFSRAFEWVHPRALKVLDTHDRLGGRKKILQKNNLPADFFYTTEADEARGLARSDVILAIKSEEAEYFRNVTDRPVVTLGHFESLRLPPPPVRQGPIVFGYVGSENPINCENLRRFMEAAAPLLDEFAGRVEVWIGGLISTFAQTLPDARMPQVRILGRVASLDDFYASCDYIISPYDFGTGLKIKTVEAVCYGKAVIGTAHAFEGITSTEPSHQIERIADLIPVCRQAITQPDALRGHLEEVSQRITRSLRDDFEGKLGMLVEVARQRRCAVVPVAEFWKEDSAPRRRTAFMIRRLSELFHVHIVYPHASDLETRDALQEWQWKNMIHANVDETPGFVAARLAAIRPVLAILQAPPDDHWAVDAGSTVVADVSAETLERWKTWFGEDEGGGSVQSGTSCVFSTGLSVYADLAQALPRRVQNFLVPMIDTAFSRSDEGNILVLCDDLERHIDAILRLYAFFSREHRRSVTIDVHSCAPVSETLAIRLAGFERLRLVQADACDFSVSHGYRACVHLGAELPAAVEIKSHLVNRGVCLLRLDPNSSVTGRAVDHEERFSAFGPLVASLFSILFVKGEYEARSARFLRWAEERHSVQQFDRVIKSFAVQYGQREVSLLKLLSKAGATQ</sequence>
<dbReference type="Gene3D" id="3.40.50.2000">
    <property type="entry name" value="Glycogen Phosphorylase B"/>
    <property type="match status" value="1"/>
</dbReference>
<organism evidence="1 2">
    <name type="scientific">Azospirillum argentinense</name>
    <dbReference type="NCBI Taxonomy" id="2970906"/>
    <lineage>
        <taxon>Bacteria</taxon>
        <taxon>Pseudomonadati</taxon>
        <taxon>Pseudomonadota</taxon>
        <taxon>Alphaproteobacteria</taxon>
        <taxon>Rhodospirillales</taxon>
        <taxon>Azospirillaceae</taxon>
        <taxon>Azospirillum</taxon>
    </lineage>
</organism>
<comment type="caution">
    <text evidence="1">The sequence shown here is derived from an EMBL/GenBank/DDBJ whole genome shotgun (WGS) entry which is preliminary data.</text>
</comment>